<dbReference type="SUPFAM" id="SSF53335">
    <property type="entry name" value="S-adenosyl-L-methionine-dependent methyltransferases"/>
    <property type="match status" value="1"/>
</dbReference>
<dbReference type="GO" id="GO:0009007">
    <property type="term" value="F:site-specific DNA-methyltransferase (adenine-specific) activity"/>
    <property type="evidence" value="ECO:0007669"/>
    <property type="project" value="UniProtKB-EC"/>
</dbReference>
<protein>
    <recommendedName>
        <fullName evidence="4">Methyltransferase</fullName>
        <ecNumber evidence="4">2.1.1.-</ecNumber>
    </recommendedName>
</protein>
<evidence type="ECO:0000259" key="5">
    <source>
        <dbReference type="Pfam" id="PF01555"/>
    </source>
</evidence>
<dbReference type="InterPro" id="IPR002941">
    <property type="entry name" value="DNA_methylase_N4/N6"/>
</dbReference>
<reference evidence="6 7" key="1">
    <citation type="submission" date="2019-02" db="EMBL/GenBank/DDBJ databases">
        <title>Hansschlegelia quercus sp. nov., a novel methylotrophic bacterium from buds of oak (Quercus robur L.).</title>
        <authorList>
            <person name="Agafonova N.V."/>
            <person name="Kaparullina E.N."/>
            <person name="Grouzdev D.S."/>
            <person name="Doronina N.V."/>
        </authorList>
    </citation>
    <scope>NUCLEOTIDE SEQUENCE [LARGE SCALE GENOMIC DNA]</scope>
    <source>
        <strain evidence="6 7">Dub</strain>
    </source>
</reference>
<organism evidence="6 7">
    <name type="scientific">Hansschlegelia quercus</name>
    <dbReference type="NCBI Taxonomy" id="2528245"/>
    <lineage>
        <taxon>Bacteria</taxon>
        <taxon>Pseudomonadati</taxon>
        <taxon>Pseudomonadota</taxon>
        <taxon>Alphaproteobacteria</taxon>
        <taxon>Hyphomicrobiales</taxon>
        <taxon>Methylopilaceae</taxon>
        <taxon>Hansschlegelia</taxon>
    </lineage>
</organism>
<gene>
    <name evidence="6" type="ORF">EYR15_10925</name>
</gene>
<sequence length="369" mass="40400">MLLRNLAERDRFADAGARIQETERNLLRIAANRLQEKGAWDLGELRLELEELIIEGAAIEVTGFESFEIDGILADPNLEALEVGPLEPESGANAVAEVGDVYILGPHRLICGDARDAAVLSELMGSSSCQFVFTDQPYNVKISGHVTSGKHREFSMASGEMSEEQFFQFNNDWIREALLYLGDGGVFGTFIDWRGLQSVTAAAAEAGLSQLNLIVWSKTNAGMGSLYRSQHELLPLFKKGEAAYKNNISLGQKGRWRSNVWTYPGASSAGSDAQKGLKHHPTVKPVAMLEEAIKDLTDRGDIVLDPFLGSGSTLLAAERTGRICRGVEIDPLYIEVIIKRYEQLTGKAAVLEKTGETFAEVSKRRAAQP</sequence>
<evidence type="ECO:0000313" key="6">
    <source>
        <dbReference type="EMBL" id="TBN53512.1"/>
    </source>
</evidence>
<proteinExistence type="inferred from homology"/>
<evidence type="ECO:0000256" key="4">
    <source>
        <dbReference type="RuleBase" id="RU362026"/>
    </source>
</evidence>
<dbReference type="PIRSF" id="PIRSF036758">
    <property type="entry name" value="Aden_M_ParB"/>
    <property type="match status" value="1"/>
</dbReference>
<dbReference type="EC" id="2.1.1.-" evidence="4"/>
<evidence type="ECO:0000256" key="1">
    <source>
        <dbReference type="ARBA" id="ARBA00022603"/>
    </source>
</evidence>
<keyword evidence="7" id="KW-1185">Reference proteome</keyword>
<dbReference type="InterPro" id="IPR029063">
    <property type="entry name" value="SAM-dependent_MTases_sf"/>
</dbReference>
<evidence type="ECO:0000313" key="7">
    <source>
        <dbReference type="Proteomes" id="UP000291613"/>
    </source>
</evidence>
<evidence type="ECO:0000256" key="2">
    <source>
        <dbReference type="ARBA" id="ARBA00022679"/>
    </source>
</evidence>
<dbReference type="InterPro" id="IPR015840">
    <property type="entry name" value="DNA_MeTrfase_ParB"/>
</dbReference>
<name>A0A4Q9GHI5_9HYPH</name>
<dbReference type="RefSeq" id="WP_131003568.1">
    <property type="nucleotide sequence ID" value="NZ_SIUB01000004.1"/>
</dbReference>
<dbReference type="Pfam" id="PF01555">
    <property type="entry name" value="N6_N4_Mtase"/>
    <property type="match status" value="1"/>
</dbReference>
<comment type="caution">
    <text evidence="6">The sequence shown here is derived from an EMBL/GenBank/DDBJ whole genome shotgun (WGS) entry which is preliminary data.</text>
</comment>
<keyword evidence="2 6" id="KW-0808">Transferase</keyword>
<dbReference type="AlphaFoldDB" id="A0A4Q9GHI5"/>
<feature type="domain" description="DNA methylase N-4/N-6" evidence="5">
    <location>
        <begin position="130"/>
        <end position="338"/>
    </location>
</feature>
<dbReference type="GO" id="GO:0032259">
    <property type="term" value="P:methylation"/>
    <property type="evidence" value="ECO:0007669"/>
    <property type="project" value="UniProtKB-KW"/>
</dbReference>
<comment type="catalytic activity">
    <reaction evidence="3">
        <text>a 2'-deoxyadenosine in DNA + S-adenosyl-L-methionine = an N(6)-methyl-2'-deoxyadenosine in DNA + S-adenosyl-L-homocysteine + H(+)</text>
        <dbReference type="Rhea" id="RHEA:15197"/>
        <dbReference type="Rhea" id="RHEA-COMP:12418"/>
        <dbReference type="Rhea" id="RHEA-COMP:12419"/>
        <dbReference type="ChEBI" id="CHEBI:15378"/>
        <dbReference type="ChEBI" id="CHEBI:57856"/>
        <dbReference type="ChEBI" id="CHEBI:59789"/>
        <dbReference type="ChEBI" id="CHEBI:90615"/>
        <dbReference type="ChEBI" id="CHEBI:90616"/>
        <dbReference type="EC" id="2.1.1.72"/>
    </reaction>
</comment>
<dbReference type="GO" id="GO:0003677">
    <property type="term" value="F:DNA binding"/>
    <property type="evidence" value="ECO:0007669"/>
    <property type="project" value="InterPro"/>
</dbReference>
<dbReference type="GO" id="GO:0008170">
    <property type="term" value="F:N-methyltransferase activity"/>
    <property type="evidence" value="ECO:0007669"/>
    <property type="project" value="InterPro"/>
</dbReference>
<dbReference type="PRINTS" id="PR00508">
    <property type="entry name" value="S21N4MTFRASE"/>
</dbReference>
<evidence type="ECO:0000256" key="3">
    <source>
        <dbReference type="ARBA" id="ARBA00047942"/>
    </source>
</evidence>
<dbReference type="Gene3D" id="3.40.50.150">
    <property type="entry name" value="Vaccinia Virus protein VP39"/>
    <property type="match status" value="1"/>
</dbReference>
<accession>A0A4Q9GHI5</accession>
<comment type="similarity">
    <text evidence="4">Belongs to the N(4)/N(6)-methyltransferase family.</text>
</comment>
<dbReference type="EMBL" id="SIUB01000004">
    <property type="protein sequence ID" value="TBN53512.1"/>
    <property type="molecule type" value="Genomic_DNA"/>
</dbReference>
<dbReference type="InterPro" id="IPR001091">
    <property type="entry name" value="RM_Methyltransferase"/>
</dbReference>
<dbReference type="OrthoDB" id="7806498at2"/>
<keyword evidence="1 6" id="KW-0489">Methyltransferase</keyword>
<dbReference type="Proteomes" id="UP000291613">
    <property type="component" value="Unassembled WGS sequence"/>
</dbReference>